<accession>A0ABW5ZX85</accession>
<dbReference type="EMBL" id="JBHUOS010000012">
    <property type="protein sequence ID" value="MFD2917141.1"/>
    <property type="molecule type" value="Genomic_DNA"/>
</dbReference>
<evidence type="ECO:0000313" key="3">
    <source>
        <dbReference type="Proteomes" id="UP001597548"/>
    </source>
</evidence>
<dbReference type="InterPro" id="IPR050491">
    <property type="entry name" value="AmpC-like"/>
</dbReference>
<dbReference type="PANTHER" id="PTHR46825">
    <property type="entry name" value="D-ALANYL-D-ALANINE-CARBOXYPEPTIDASE/ENDOPEPTIDASE AMPH"/>
    <property type="match status" value="1"/>
</dbReference>
<dbReference type="EC" id="3.-.-.-" evidence="2"/>
<protein>
    <submittedName>
        <fullName evidence="2">Serine hydrolase domain-containing protein</fullName>
        <ecNumber evidence="2">3.-.-.-</ecNumber>
    </submittedName>
</protein>
<dbReference type="InterPro" id="IPR001466">
    <property type="entry name" value="Beta-lactam-related"/>
</dbReference>
<dbReference type="PANTHER" id="PTHR46825:SF9">
    <property type="entry name" value="BETA-LACTAMASE-RELATED DOMAIN-CONTAINING PROTEIN"/>
    <property type="match status" value="1"/>
</dbReference>
<comment type="caution">
    <text evidence="2">The sequence shown here is derived from an EMBL/GenBank/DDBJ whole genome shotgun (WGS) entry which is preliminary data.</text>
</comment>
<keyword evidence="2" id="KW-0378">Hydrolase</keyword>
<dbReference type="Proteomes" id="UP001597548">
    <property type="component" value="Unassembled WGS sequence"/>
</dbReference>
<dbReference type="RefSeq" id="WP_194510017.1">
    <property type="nucleotide sequence ID" value="NZ_JADILU010000017.1"/>
</dbReference>
<sequence length="388" mass="44345">MKLLIWTFLLFTNITIAQSNEKFPSESITKKLTELSDKNSIVGFSVAIVNRDSILYAKGFGYSDKEKKTLYTKNTVQPIASISKTLAGVALMKAQEMGKLNLDDDINEYLPFKIINPYFPNSKITIRNLATHSSGLQDSRNYSKTMIVKDFCSLPKKTRKFLSNNWCRKCEDNKDIPMIDFIKNIYSLQGDWYKKKHFLKNPSGTAYKYTNNNTTIAAYIIEQATGEKYNDFIKNNIINPLQMTNSNWVFEESPSDNVSSLYANDISLPEMQDITYPDGSFVTNVVDFGNYLSSMINGYSGNNNILNSDSYEEMMTQQIDGEFESGIFWEVYSKWIGHSGEHAGTSTYAYFDKENLVGYILFGNTTDTKNLQEEELEIIRVLKKYSTE</sequence>
<evidence type="ECO:0000259" key="1">
    <source>
        <dbReference type="Pfam" id="PF00144"/>
    </source>
</evidence>
<gene>
    <name evidence="2" type="ORF">ACFS29_15925</name>
</gene>
<dbReference type="Pfam" id="PF00144">
    <property type="entry name" value="Beta-lactamase"/>
    <property type="match status" value="1"/>
</dbReference>
<dbReference type="GO" id="GO:0016787">
    <property type="term" value="F:hydrolase activity"/>
    <property type="evidence" value="ECO:0007669"/>
    <property type="project" value="UniProtKB-KW"/>
</dbReference>
<organism evidence="2 3">
    <name type="scientific">Psychroserpens luteus</name>
    <dbReference type="NCBI Taxonomy" id="1434066"/>
    <lineage>
        <taxon>Bacteria</taxon>
        <taxon>Pseudomonadati</taxon>
        <taxon>Bacteroidota</taxon>
        <taxon>Flavobacteriia</taxon>
        <taxon>Flavobacteriales</taxon>
        <taxon>Flavobacteriaceae</taxon>
        <taxon>Psychroserpens</taxon>
    </lineage>
</organism>
<name>A0ABW5ZX85_9FLAO</name>
<dbReference type="Gene3D" id="3.40.710.10">
    <property type="entry name" value="DD-peptidase/beta-lactamase superfamily"/>
    <property type="match status" value="1"/>
</dbReference>
<keyword evidence="3" id="KW-1185">Reference proteome</keyword>
<evidence type="ECO:0000313" key="2">
    <source>
        <dbReference type="EMBL" id="MFD2917141.1"/>
    </source>
</evidence>
<dbReference type="SUPFAM" id="SSF56601">
    <property type="entry name" value="beta-lactamase/transpeptidase-like"/>
    <property type="match status" value="1"/>
</dbReference>
<reference evidence="3" key="1">
    <citation type="journal article" date="2019" name="Int. J. Syst. Evol. Microbiol.">
        <title>The Global Catalogue of Microorganisms (GCM) 10K type strain sequencing project: providing services to taxonomists for standard genome sequencing and annotation.</title>
        <authorList>
            <consortium name="The Broad Institute Genomics Platform"/>
            <consortium name="The Broad Institute Genome Sequencing Center for Infectious Disease"/>
            <person name="Wu L."/>
            <person name="Ma J."/>
        </authorList>
    </citation>
    <scope>NUCLEOTIDE SEQUENCE [LARGE SCALE GENOMIC DNA]</scope>
    <source>
        <strain evidence="3">KCTC 32514</strain>
    </source>
</reference>
<dbReference type="InterPro" id="IPR012338">
    <property type="entry name" value="Beta-lactam/transpept-like"/>
</dbReference>
<proteinExistence type="predicted"/>
<feature type="domain" description="Beta-lactamase-related" evidence="1">
    <location>
        <begin position="30"/>
        <end position="373"/>
    </location>
</feature>